<dbReference type="EMBL" id="LSRX01002045">
    <property type="protein sequence ID" value="OLP76371.1"/>
    <property type="molecule type" value="Genomic_DNA"/>
</dbReference>
<accession>A0A1Q9C0C4</accession>
<evidence type="ECO:0000313" key="2">
    <source>
        <dbReference type="EMBL" id="OLP76371.1"/>
    </source>
</evidence>
<organism evidence="2 3">
    <name type="scientific">Symbiodinium microadriaticum</name>
    <name type="common">Dinoflagellate</name>
    <name type="synonym">Zooxanthella microadriatica</name>
    <dbReference type="NCBI Taxonomy" id="2951"/>
    <lineage>
        <taxon>Eukaryota</taxon>
        <taxon>Sar</taxon>
        <taxon>Alveolata</taxon>
        <taxon>Dinophyceae</taxon>
        <taxon>Suessiales</taxon>
        <taxon>Symbiodiniaceae</taxon>
        <taxon>Symbiodinium</taxon>
    </lineage>
</organism>
<name>A0A1Q9C0C4_SYMMI</name>
<evidence type="ECO:0000313" key="3">
    <source>
        <dbReference type="Proteomes" id="UP000186817"/>
    </source>
</evidence>
<protein>
    <submittedName>
        <fullName evidence="2">Uncharacterized protein</fullName>
    </submittedName>
</protein>
<dbReference type="OrthoDB" id="10287876at2759"/>
<sequence length="525" mass="57994">MVVDAVSTQAAELTEWIGTAAKGVVLVLFVLSVVECSRAVERYDWSWTAKARLFMAGRNPEANVDPRAVPFSQELVAKAAFVYTNETVARVGNYVVSLPPSRRNVGWKVHLHVVRGVSPQRRVTSSVGARRREGSRASDPRAKGPAADVQGAKAEEAEREARLNEEPCALKFGLKGSRTEAGGGQKVEFLPSAASMQERCVKLCLESGAGDVLWLIFPSTEEWGRSSAGPGVLDQKQTLQGPAEQQRIALQAGVKVQLAAGDPISSEYEKAGEEGRRAGFEACARKLVLRKAQRYREVFARMVAVSDKAVWFRSKPPLPDACYSAYSGLDLIVEQSVGPAGQAVTTTFNSWIATKLKERANVQKQARLYREEFDAIRGNGNKGRVASAVVDVASQDSNRKSKTWRRRSRRGGGYRIWGWPALLRRLSLRGQYQDLPTRAQNAMRSLCRLAGYKFDSLRLQQSHRPRTAVREHVVAPVIESIAEAGDRPEDMSDFSMLQDMMRSNNLYETAQDSHIVHETAAFETT</sequence>
<reference evidence="2 3" key="1">
    <citation type="submission" date="2016-02" db="EMBL/GenBank/DDBJ databases">
        <title>Genome analysis of coral dinoflagellate symbionts highlights evolutionary adaptations to a symbiotic lifestyle.</title>
        <authorList>
            <person name="Aranda M."/>
            <person name="Li Y."/>
            <person name="Liew Y.J."/>
            <person name="Baumgarten S."/>
            <person name="Simakov O."/>
            <person name="Wilson M."/>
            <person name="Piel J."/>
            <person name="Ashoor H."/>
            <person name="Bougouffa S."/>
            <person name="Bajic V.B."/>
            <person name="Ryu T."/>
            <person name="Ravasi T."/>
            <person name="Bayer T."/>
            <person name="Micklem G."/>
            <person name="Kim H."/>
            <person name="Bhak J."/>
            <person name="Lajeunesse T.C."/>
            <person name="Voolstra C.R."/>
        </authorList>
    </citation>
    <scope>NUCLEOTIDE SEQUENCE [LARGE SCALE GENOMIC DNA]</scope>
    <source>
        <strain evidence="2 3">CCMP2467</strain>
    </source>
</reference>
<feature type="region of interest" description="Disordered" evidence="1">
    <location>
        <begin position="120"/>
        <end position="160"/>
    </location>
</feature>
<gene>
    <name evidence="2" type="ORF">AK812_SmicGene43702</name>
</gene>
<proteinExistence type="predicted"/>
<dbReference type="Proteomes" id="UP000186817">
    <property type="component" value="Unassembled WGS sequence"/>
</dbReference>
<feature type="compositionally biased region" description="Basic and acidic residues" evidence="1">
    <location>
        <begin position="130"/>
        <end position="142"/>
    </location>
</feature>
<comment type="caution">
    <text evidence="2">The sequence shown here is derived from an EMBL/GenBank/DDBJ whole genome shotgun (WGS) entry which is preliminary data.</text>
</comment>
<dbReference type="AlphaFoldDB" id="A0A1Q9C0C4"/>
<keyword evidence="3" id="KW-1185">Reference proteome</keyword>
<evidence type="ECO:0000256" key="1">
    <source>
        <dbReference type="SAM" id="MobiDB-lite"/>
    </source>
</evidence>